<dbReference type="GO" id="GO:0005737">
    <property type="term" value="C:cytoplasm"/>
    <property type="evidence" value="ECO:0007669"/>
    <property type="project" value="TreeGrafter"/>
</dbReference>
<comment type="caution">
    <text evidence="4">The sequence shown here is derived from an EMBL/GenBank/DDBJ whole genome shotgun (WGS) entry which is preliminary data.</text>
</comment>
<evidence type="ECO:0000313" key="5">
    <source>
        <dbReference type="Proteomes" id="UP001458880"/>
    </source>
</evidence>
<keyword evidence="5" id="KW-1185">Reference proteome</keyword>
<dbReference type="Pfam" id="PF00035">
    <property type="entry name" value="dsrm"/>
    <property type="match status" value="2"/>
</dbReference>
<dbReference type="EMBL" id="JASPKY010000003">
    <property type="protein sequence ID" value="KAK9758682.1"/>
    <property type="molecule type" value="Genomic_DNA"/>
</dbReference>
<dbReference type="GO" id="GO:0005730">
    <property type="term" value="C:nucleolus"/>
    <property type="evidence" value="ECO:0007669"/>
    <property type="project" value="TreeGrafter"/>
</dbReference>
<dbReference type="PROSITE" id="PS50137">
    <property type="entry name" value="DS_RBD"/>
    <property type="match status" value="2"/>
</dbReference>
<protein>
    <submittedName>
        <fullName evidence="4">Double-stranded RNA binding motif</fullName>
    </submittedName>
</protein>
<dbReference type="GO" id="GO:0003726">
    <property type="term" value="F:double-stranded RNA adenosine deaminase activity"/>
    <property type="evidence" value="ECO:0007669"/>
    <property type="project" value="TreeGrafter"/>
</dbReference>
<sequence length="602" mass="66535">MANDVEVINNNNKRVLEENGVQTPRKKLKGVQNTADRNPVAILNELRNGLKYELVDTQGPAHAPLFTISVVVDSQQYTGCGRTKKIAKCKAAEQALKSFIQFPHNCKVLPASCTNNTKLDFTSDIFETSQNNTNNTHIKDTNKNSTSKHAVMLVNELYPQAKYHCTETTDVFATFKITIEINGQTFQGTGSNKRIAKNAAATSALSKLLYNGQDQLPSFGAAIIRQSAITCEEQLRADSIGRLVTERFASLMANDAFHNRRKVLAGIVMSRNSNLEVISVTTGTKCVSGEWLSMTGANLNDMHAEIVSRRCLQLFLFDQLLMLTNPDEADKSIFEPKQGGRGYQLKPDIAFHLYINTAPCGDARLFGPTDVNVVDRHPNKSSRGRLRVKIESGEGTIPVKNTAAIQTWDGVIQGERLLTMSCSDKIARWNVLGLQGALLAHFIDPIYLQTVALGSLFNELHLQRAIYGRISDTLQGLSPPYMLNRPLICSVTSTESRKTVKAPNFSVNWTVGQEAPEVVKTGTGKPETGVSRLCKQVFARKFVELCKSDLKPVTDFHVDDVECYSEAKELSTDYKVAQDEYGAKYHEVNEDPSATSAFDNQS</sequence>
<name>A0AAW1NL26_POPJA</name>
<dbReference type="GO" id="GO:0006382">
    <property type="term" value="P:adenosine to inosine editing"/>
    <property type="evidence" value="ECO:0007669"/>
    <property type="project" value="TreeGrafter"/>
</dbReference>
<keyword evidence="1" id="KW-0694">RNA-binding</keyword>
<dbReference type="AlphaFoldDB" id="A0AAW1NL26"/>
<reference evidence="4 5" key="1">
    <citation type="journal article" date="2024" name="BMC Genomics">
        <title>De novo assembly and annotation of Popillia japonica's genome with initial clues to its potential as an invasive pest.</title>
        <authorList>
            <person name="Cucini C."/>
            <person name="Boschi S."/>
            <person name="Funari R."/>
            <person name="Cardaioli E."/>
            <person name="Iannotti N."/>
            <person name="Marturano G."/>
            <person name="Paoli F."/>
            <person name="Bruttini M."/>
            <person name="Carapelli A."/>
            <person name="Frati F."/>
            <person name="Nardi F."/>
        </authorList>
    </citation>
    <scope>NUCLEOTIDE SEQUENCE [LARGE SCALE GENOMIC DNA]</scope>
    <source>
        <strain evidence="4">DMR45628</strain>
    </source>
</reference>
<dbReference type="PANTHER" id="PTHR10910">
    <property type="entry name" value="EUKARYOTE SPECIFIC DSRNA BINDING PROTEIN"/>
    <property type="match status" value="1"/>
</dbReference>
<dbReference type="Pfam" id="PF02137">
    <property type="entry name" value="A_deamin"/>
    <property type="match status" value="1"/>
</dbReference>
<evidence type="ECO:0000313" key="4">
    <source>
        <dbReference type="EMBL" id="KAK9758682.1"/>
    </source>
</evidence>
<dbReference type="SUPFAM" id="SSF54768">
    <property type="entry name" value="dsRNA-binding domain-like"/>
    <property type="match status" value="2"/>
</dbReference>
<evidence type="ECO:0000259" key="2">
    <source>
        <dbReference type="PROSITE" id="PS50137"/>
    </source>
</evidence>
<organism evidence="4 5">
    <name type="scientific">Popillia japonica</name>
    <name type="common">Japanese beetle</name>
    <dbReference type="NCBI Taxonomy" id="7064"/>
    <lineage>
        <taxon>Eukaryota</taxon>
        <taxon>Metazoa</taxon>
        <taxon>Ecdysozoa</taxon>
        <taxon>Arthropoda</taxon>
        <taxon>Hexapoda</taxon>
        <taxon>Insecta</taxon>
        <taxon>Pterygota</taxon>
        <taxon>Neoptera</taxon>
        <taxon>Endopterygota</taxon>
        <taxon>Coleoptera</taxon>
        <taxon>Polyphaga</taxon>
        <taxon>Scarabaeiformia</taxon>
        <taxon>Scarabaeidae</taxon>
        <taxon>Rutelinae</taxon>
        <taxon>Popillia</taxon>
    </lineage>
</organism>
<dbReference type="InterPro" id="IPR002466">
    <property type="entry name" value="A_deamin"/>
</dbReference>
<feature type="domain" description="DRBM" evidence="2">
    <location>
        <begin position="23"/>
        <end position="101"/>
    </location>
</feature>
<feature type="domain" description="DRBM" evidence="2">
    <location>
        <begin position="175"/>
        <end position="210"/>
    </location>
</feature>
<dbReference type="GO" id="GO:0003725">
    <property type="term" value="F:double-stranded RNA binding"/>
    <property type="evidence" value="ECO:0007669"/>
    <property type="project" value="TreeGrafter"/>
</dbReference>
<dbReference type="GO" id="GO:0010468">
    <property type="term" value="P:regulation of gene expression"/>
    <property type="evidence" value="ECO:0007669"/>
    <property type="project" value="UniProtKB-ARBA"/>
</dbReference>
<dbReference type="PROSITE" id="PS50141">
    <property type="entry name" value="A_DEAMIN_EDITASE"/>
    <property type="match status" value="1"/>
</dbReference>
<dbReference type="Gene3D" id="3.30.160.20">
    <property type="match status" value="2"/>
</dbReference>
<accession>A0AAW1NL26</accession>
<dbReference type="SMART" id="SM00358">
    <property type="entry name" value="DSRM"/>
    <property type="match status" value="2"/>
</dbReference>
<dbReference type="PANTHER" id="PTHR10910:SF62">
    <property type="entry name" value="AT07585P-RELATED"/>
    <property type="match status" value="1"/>
</dbReference>
<dbReference type="GO" id="GO:0008251">
    <property type="term" value="F:tRNA-specific adenosine deaminase activity"/>
    <property type="evidence" value="ECO:0007669"/>
    <property type="project" value="TreeGrafter"/>
</dbReference>
<dbReference type="InterPro" id="IPR014720">
    <property type="entry name" value="dsRBD_dom"/>
</dbReference>
<evidence type="ECO:0000259" key="3">
    <source>
        <dbReference type="PROSITE" id="PS50141"/>
    </source>
</evidence>
<feature type="domain" description="A to I editase" evidence="3">
    <location>
        <begin position="279"/>
        <end position="581"/>
    </location>
</feature>
<dbReference type="Proteomes" id="UP001458880">
    <property type="component" value="Unassembled WGS sequence"/>
</dbReference>
<proteinExistence type="predicted"/>
<dbReference type="SMART" id="SM00552">
    <property type="entry name" value="ADEAMc"/>
    <property type="match status" value="1"/>
</dbReference>
<gene>
    <name evidence="4" type="ORF">QE152_g721</name>
</gene>
<evidence type="ECO:0000256" key="1">
    <source>
        <dbReference type="PROSITE-ProRule" id="PRU00266"/>
    </source>
</evidence>
<dbReference type="GO" id="GO:0006396">
    <property type="term" value="P:RNA processing"/>
    <property type="evidence" value="ECO:0007669"/>
    <property type="project" value="InterPro"/>
</dbReference>